<evidence type="ECO:0000256" key="1">
    <source>
        <dbReference type="ARBA" id="ARBA00004442"/>
    </source>
</evidence>
<feature type="signal peptide" evidence="2">
    <location>
        <begin position="1"/>
        <end position="20"/>
    </location>
</feature>
<dbReference type="Pfam" id="PF01389">
    <property type="entry name" value="OmpA_membrane"/>
    <property type="match status" value="1"/>
</dbReference>
<evidence type="ECO:0000259" key="3">
    <source>
        <dbReference type="Pfam" id="PF01389"/>
    </source>
</evidence>
<dbReference type="AlphaFoldDB" id="F3KUI9"/>
<dbReference type="Proteomes" id="UP000016368">
    <property type="component" value="Unassembled WGS sequence"/>
</dbReference>
<name>F3KUI9_9BURK</name>
<dbReference type="GO" id="GO:0009279">
    <property type="term" value="C:cell outer membrane"/>
    <property type="evidence" value="ECO:0007669"/>
    <property type="project" value="UniProtKB-SubCell"/>
</dbReference>
<feature type="domain" description="Outer membrane protein OmpA-like transmembrane" evidence="3">
    <location>
        <begin position="21"/>
        <end position="209"/>
    </location>
</feature>
<evidence type="ECO:0000313" key="4">
    <source>
        <dbReference type="EMBL" id="EGI76566.1"/>
    </source>
</evidence>
<comment type="subcellular location">
    <subcellularLocation>
        <location evidence="1">Cell outer membrane</location>
    </subcellularLocation>
</comment>
<feature type="chain" id="PRO_5003298375" description="Outer membrane protein OmpA-like transmembrane domain-containing protein" evidence="2">
    <location>
        <begin position="21"/>
        <end position="209"/>
    </location>
</feature>
<comment type="caution">
    <text evidence="4">The sequence shown here is derived from an EMBL/GenBank/DDBJ whole genome shotgun (WGS) entry which is preliminary data.</text>
</comment>
<dbReference type="Gene3D" id="2.40.160.20">
    <property type="match status" value="1"/>
</dbReference>
<dbReference type="SUPFAM" id="SSF56925">
    <property type="entry name" value="OMPA-like"/>
    <property type="match status" value="1"/>
</dbReference>
<accession>F3KUI9</accession>
<gene>
    <name evidence="4" type="ORF">HGR_10615</name>
</gene>
<dbReference type="InterPro" id="IPR000498">
    <property type="entry name" value="OmpA-like_TM_dom"/>
</dbReference>
<proteinExistence type="predicted"/>
<organism evidence="4 5">
    <name type="scientific">Hylemonella gracilis ATCC 19624</name>
    <dbReference type="NCBI Taxonomy" id="887062"/>
    <lineage>
        <taxon>Bacteria</taxon>
        <taxon>Pseudomonadati</taxon>
        <taxon>Pseudomonadota</taxon>
        <taxon>Betaproteobacteria</taxon>
        <taxon>Burkholderiales</taxon>
        <taxon>Comamonadaceae</taxon>
        <taxon>Hylemonella</taxon>
    </lineage>
</organism>
<reference evidence="4 5" key="1">
    <citation type="journal article" date="2011" name="EMBO J.">
        <title>Structural diversity of bacterial flagellar motors.</title>
        <authorList>
            <person name="Chen S."/>
            <person name="Beeby M."/>
            <person name="Murphy G.E."/>
            <person name="Leadbetter J.R."/>
            <person name="Hendrixson D.R."/>
            <person name="Briegel A."/>
            <person name="Li Z."/>
            <person name="Shi J."/>
            <person name="Tocheva E.I."/>
            <person name="Muller A."/>
            <person name="Dobro M.J."/>
            <person name="Jensen G.J."/>
        </authorList>
    </citation>
    <scope>NUCLEOTIDE SEQUENCE [LARGE SCALE GENOMIC DNA]</scope>
    <source>
        <strain evidence="4 5">ATCC 19624</strain>
    </source>
</reference>
<dbReference type="EMBL" id="AEGR01000061">
    <property type="protein sequence ID" value="EGI76566.1"/>
    <property type="molecule type" value="Genomic_DNA"/>
</dbReference>
<evidence type="ECO:0000313" key="5">
    <source>
        <dbReference type="Proteomes" id="UP000016368"/>
    </source>
</evidence>
<sequence length="209" mass="22858">MKKILTGAMIGMTLTCSAFAQSVYVGVEGGAVAFKDETDDIATTYVNDYNAYSARVKQDAGTVALRPFVGVELTENIALEFGLMSFSQDTSVEGSYSGGYYKESWERAWRTVDFSALLRPAADSELHGLFARVGGHSTKSTYEFKSSLGGRDNDSETKSGALFGLGYDWFFGESRAHHALRLSFTHYGNVAGLEDDALNILSVGYFYKF</sequence>
<keyword evidence="2" id="KW-0732">Signal</keyword>
<dbReference type="OrthoDB" id="5360144at2"/>
<keyword evidence="5" id="KW-1185">Reference proteome</keyword>
<protein>
    <recommendedName>
        <fullName evidence="3">Outer membrane protein OmpA-like transmembrane domain-containing protein</fullName>
    </recommendedName>
</protein>
<evidence type="ECO:0000256" key="2">
    <source>
        <dbReference type="SAM" id="SignalP"/>
    </source>
</evidence>
<dbReference type="InterPro" id="IPR011250">
    <property type="entry name" value="OMP/PagP_B-barrel"/>
</dbReference>
<dbReference type="RefSeq" id="WP_006298191.1">
    <property type="nucleotide sequence ID" value="NZ_AEGR01000061.1"/>
</dbReference>